<dbReference type="PROSITE" id="PS51186">
    <property type="entry name" value="GNAT"/>
    <property type="match status" value="1"/>
</dbReference>
<dbReference type="KEGG" id="amr:AM1_1047"/>
<accession>B0C1S1</accession>
<proteinExistence type="predicted"/>
<sequence length="144" mass="16317">MAEYLIRQAVPDDISTLSDLDQIARGSPDRRAFIQDAVKNNRAWVVEICDRIIGYGVISHRFFGRSFIDLIYISEPLRSSGYGPKLLAFLEGQSQSNDLFTSTNESNSHMQHVLEKLGYERSGVIHNLDPGDPEIVYIKRSMRA</sequence>
<dbReference type="Proteomes" id="UP000000268">
    <property type="component" value="Chromosome"/>
</dbReference>
<evidence type="ECO:0000313" key="2">
    <source>
        <dbReference type="EMBL" id="ABW26087.1"/>
    </source>
</evidence>
<evidence type="ECO:0000313" key="3">
    <source>
        <dbReference type="Proteomes" id="UP000000268"/>
    </source>
</evidence>
<feature type="domain" description="N-acetyltransferase" evidence="1">
    <location>
        <begin position="4"/>
        <end position="143"/>
    </location>
</feature>
<dbReference type="STRING" id="329726.AM1_1047"/>
<dbReference type="InterPro" id="IPR000182">
    <property type="entry name" value="GNAT_dom"/>
</dbReference>
<keyword evidence="3" id="KW-1185">Reference proteome</keyword>
<dbReference type="Pfam" id="PF00583">
    <property type="entry name" value="Acetyltransf_1"/>
    <property type="match status" value="1"/>
</dbReference>
<dbReference type="RefSeq" id="WP_012161645.1">
    <property type="nucleotide sequence ID" value="NC_009925.1"/>
</dbReference>
<protein>
    <submittedName>
        <fullName evidence="2">Acetyltransferase, gnat family</fullName>
    </submittedName>
</protein>
<reference evidence="2 3" key="1">
    <citation type="journal article" date="2008" name="Proc. Natl. Acad. Sci. U.S.A.">
        <title>Niche adaptation and genome expansion in the chlorophyll d-producing cyanobacterium Acaryochloris marina.</title>
        <authorList>
            <person name="Swingley W.D."/>
            <person name="Chen M."/>
            <person name="Cheung P.C."/>
            <person name="Conrad A.L."/>
            <person name="Dejesa L.C."/>
            <person name="Hao J."/>
            <person name="Honchak B.M."/>
            <person name="Karbach L.E."/>
            <person name="Kurdoglu A."/>
            <person name="Lahiri S."/>
            <person name="Mastrian S.D."/>
            <person name="Miyashita H."/>
            <person name="Page L."/>
            <person name="Ramakrishna P."/>
            <person name="Satoh S."/>
            <person name="Sattley W.M."/>
            <person name="Shimada Y."/>
            <person name="Taylor H.L."/>
            <person name="Tomo T."/>
            <person name="Tsuchiya T."/>
            <person name="Wang Z.T."/>
            <person name="Raymond J."/>
            <person name="Mimuro M."/>
            <person name="Blankenship R.E."/>
            <person name="Touchman J.W."/>
        </authorList>
    </citation>
    <scope>NUCLEOTIDE SEQUENCE [LARGE SCALE GENOMIC DNA]</scope>
    <source>
        <strain evidence="3">MBIC 11017</strain>
    </source>
</reference>
<dbReference type="Gene3D" id="3.40.630.30">
    <property type="match status" value="1"/>
</dbReference>
<organism evidence="2 3">
    <name type="scientific">Acaryochloris marina (strain MBIC 11017)</name>
    <dbReference type="NCBI Taxonomy" id="329726"/>
    <lineage>
        <taxon>Bacteria</taxon>
        <taxon>Bacillati</taxon>
        <taxon>Cyanobacteriota</taxon>
        <taxon>Cyanophyceae</taxon>
        <taxon>Acaryochloridales</taxon>
        <taxon>Acaryochloridaceae</taxon>
        <taxon>Acaryochloris</taxon>
    </lineage>
</organism>
<dbReference type="HOGENOM" id="CLU_145397_0_0_3"/>
<dbReference type="SUPFAM" id="SSF55729">
    <property type="entry name" value="Acyl-CoA N-acyltransferases (Nat)"/>
    <property type="match status" value="1"/>
</dbReference>
<dbReference type="OrthoDB" id="5638018at2"/>
<keyword evidence="2" id="KW-0808">Transferase</keyword>
<gene>
    <name evidence="2" type="ordered locus">AM1_1047</name>
</gene>
<dbReference type="InterPro" id="IPR016181">
    <property type="entry name" value="Acyl_CoA_acyltransferase"/>
</dbReference>
<dbReference type="eggNOG" id="COG0456">
    <property type="taxonomic scope" value="Bacteria"/>
</dbReference>
<dbReference type="AlphaFoldDB" id="B0C1S1"/>
<evidence type="ECO:0000259" key="1">
    <source>
        <dbReference type="PROSITE" id="PS51186"/>
    </source>
</evidence>
<dbReference type="CDD" id="cd04301">
    <property type="entry name" value="NAT_SF"/>
    <property type="match status" value="1"/>
</dbReference>
<name>B0C1S1_ACAM1</name>
<dbReference type="GO" id="GO:0016747">
    <property type="term" value="F:acyltransferase activity, transferring groups other than amino-acyl groups"/>
    <property type="evidence" value="ECO:0007669"/>
    <property type="project" value="InterPro"/>
</dbReference>
<dbReference type="EMBL" id="CP000828">
    <property type="protein sequence ID" value="ABW26087.1"/>
    <property type="molecule type" value="Genomic_DNA"/>
</dbReference>